<feature type="compositionally biased region" description="Low complexity" evidence="4">
    <location>
        <begin position="158"/>
        <end position="177"/>
    </location>
</feature>
<feature type="region of interest" description="Disordered" evidence="4">
    <location>
        <begin position="111"/>
        <end position="145"/>
    </location>
</feature>
<dbReference type="HOGENOM" id="CLU_765022_0_0_1"/>
<accession>A0A067LWH8</accession>
<dbReference type="AlphaFoldDB" id="A0A067LWH8"/>
<organism evidence="6 7">
    <name type="scientific">Botryobasidium botryosum (strain FD-172 SS1)</name>
    <dbReference type="NCBI Taxonomy" id="930990"/>
    <lineage>
        <taxon>Eukaryota</taxon>
        <taxon>Fungi</taxon>
        <taxon>Dikarya</taxon>
        <taxon>Basidiomycota</taxon>
        <taxon>Agaricomycotina</taxon>
        <taxon>Agaricomycetes</taxon>
        <taxon>Cantharellales</taxon>
        <taxon>Botryobasidiaceae</taxon>
        <taxon>Botryobasidium</taxon>
    </lineage>
</organism>
<dbReference type="EMBL" id="KL198102">
    <property type="protein sequence ID" value="KDQ07723.1"/>
    <property type="molecule type" value="Genomic_DNA"/>
</dbReference>
<feature type="region of interest" description="Disordered" evidence="4">
    <location>
        <begin position="158"/>
        <end position="225"/>
    </location>
</feature>
<feature type="compositionally biased region" description="Low complexity" evidence="4">
    <location>
        <begin position="211"/>
        <end position="225"/>
    </location>
</feature>
<dbReference type="GO" id="GO:0008270">
    <property type="term" value="F:zinc ion binding"/>
    <property type="evidence" value="ECO:0007669"/>
    <property type="project" value="UniProtKB-KW"/>
</dbReference>
<keyword evidence="7" id="KW-1185">Reference proteome</keyword>
<feature type="compositionally biased region" description="Low complexity" evidence="4">
    <location>
        <begin position="313"/>
        <end position="323"/>
    </location>
</feature>
<name>A0A067LWH8_BOTB1</name>
<keyword evidence="2" id="KW-0863">Zinc-finger</keyword>
<dbReference type="InterPro" id="IPR002893">
    <property type="entry name" value="Znf_MYND"/>
</dbReference>
<proteinExistence type="predicted"/>
<keyword evidence="1" id="KW-0479">Metal-binding</keyword>
<dbReference type="Proteomes" id="UP000027195">
    <property type="component" value="Unassembled WGS sequence"/>
</dbReference>
<feature type="compositionally biased region" description="Acidic residues" evidence="4">
    <location>
        <begin position="130"/>
        <end position="145"/>
    </location>
</feature>
<dbReference type="Gene3D" id="6.10.140.2220">
    <property type="match status" value="1"/>
</dbReference>
<evidence type="ECO:0000259" key="5">
    <source>
        <dbReference type="Pfam" id="PF01753"/>
    </source>
</evidence>
<evidence type="ECO:0000256" key="4">
    <source>
        <dbReference type="SAM" id="MobiDB-lite"/>
    </source>
</evidence>
<gene>
    <name evidence="6" type="ORF">BOTBODRAFT_180488</name>
</gene>
<keyword evidence="3" id="KW-0862">Zinc</keyword>
<evidence type="ECO:0000256" key="3">
    <source>
        <dbReference type="ARBA" id="ARBA00022833"/>
    </source>
</evidence>
<feature type="compositionally biased region" description="Acidic residues" evidence="4">
    <location>
        <begin position="111"/>
        <end position="123"/>
    </location>
</feature>
<evidence type="ECO:0000256" key="1">
    <source>
        <dbReference type="ARBA" id="ARBA00022723"/>
    </source>
</evidence>
<sequence>MSSTPTSASAPIQFHPVCRVCRRVTVNLCPGCNIAYYCNKKHMIADSETHRWECAGPPPLTAAQITSVVGTRQLKVLVFPYLDINPVVKEVMCVRRRAGPAVSALASALMEADEMEEGTEGGEEGVGMAEEMDEEEEGGWDEEMGGEWELEELGEELSGMSLEGSSASSTSSTSTLAHTLAPAPAPEPYTIDDPNAYSGLVHVHQNTMDPNSNSNASSNASSSSSEYEYDTINHMALLGTGRTSLIPILSDPLSNSHGPLAHPLVVVHRESYLRDGSPLNMCTGYVTVREALSRWAGNVVVLRCRRVGLLGQAHQDQDQVQDQGGSGSGSGEGFVFEDVQEGDVEIASRFFVKYGMERDPFH</sequence>
<dbReference type="InParanoid" id="A0A067LWH8"/>
<dbReference type="Pfam" id="PF01753">
    <property type="entry name" value="zf-MYND"/>
    <property type="match status" value="1"/>
</dbReference>
<evidence type="ECO:0000256" key="2">
    <source>
        <dbReference type="ARBA" id="ARBA00022771"/>
    </source>
</evidence>
<evidence type="ECO:0000313" key="7">
    <source>
        <dbReference type="Proteomes" id="UP000027195"/>
    </source>
</evidence>
<feature type="region of interest" description="Disordered" evidence="4">
    <location>
        <begin position="313"/>
        <end position="332"/>
    </location>
</feature>
<evidence type="ECO:0000313" key="6">
    <source>
        <dbReference type="EMBL" id="KDQ07723.1"/>
    </source>
</evidence>
<protein>
    <recommendedName>
        <fullName evidence="5">MYND-type domain-containing protein</fullName>
    </recommendedName>
</protein>
<dbReference type="SUPFAM" id="SSF144232">
    <property type="entry name" value="HIT/MYND zinc finger-like"/>
    <property type="match status" value="1"/>
</dbReference>
<reference evidence="7" key="1">
    <citation type="journal article" date="2014" name="Proc. Natl. Acad. Sci. U.S.A.">
        <title>Extensive sampling of basidiomycete genomes demonstrates inadequacy of the white-rot/brown-rot paradigm for wood decay fungi.</title>
        <authorList>
            <person name="Riley R."/>
            <person name="Salamov A.A."/>
            <person name="Brown D.W."/>
            <person name="Nagy L.G."/>
            <person name="Floudas D."/>
            <person name="Held B.W."/>
            <person name="Levasseur A."/>
            <person name="Lombard V."/>
            <person name="Morin E."/>
            <person name="Otillar R."/>
            <person name="Lindquist E.A."/>
            <person name="Sun H."/>
            <person name="LaButti K.M."/>
            <person name="Schmutz J."/>
            <person name="Jabbour D."/>
            <person name="Luo H."/>
            <person name="Baker S.E."/>
            <person name="Pisabarro A.G."/>
            <person name="Walton J.D."/>
            <person name="Blanchette R.A."/>
            <person name="Henrissat B."/>
            <person name="Martin F."/>
            <person name="Cullen D."/>
            <person name="Hibbett D.S."/>
            <person name="Grigoriev I.V."/>
        </authorList>
    </citation>
    <scope>NUCLEOTIDE SEQUENCE [LARGE SCALE GENOMIC DNA]</scope>
    <source>
        <strain evidence="7">FD-172 SS1</strain>
    </source>
</reference>
<feature type="domain" description="MYND-type" evidence="5">
    <location>
        <begin position="18"/>
        <end position="54"/>
    </location>
</feature>